<dbReference type="OrthoDB" id="3524154at2759"/>
<name>A0A9X0ARD3_9HELO</name>
<evidence type="ECO:0000313" key="2">
    <source>
        <dbReference type="Proteomes" id="UP001152300"/>
    </source>
</evidence>
<comment type="caution">
    <text evidence="1">The sequence shown here is derived from an EMBL/GenBank/DDBJ whole genome shotgun (WGS) entry which is preliminary data.</text>
</comment>
<dbReference type="AlphaFoldDB" id="A0A9X0ARD3"/>
<dbReference type="InterPro" id="IPR052973">
    <property type="entry name" value="Fungal_sec-metab_reg_TF"/>
</dbReference>
<dbReference type="Proteomes" id="UP001152300">
    <property type="component" value="Unassembled WGS sequence"/>
</dbReference>
<dbReference type="EMBL" id="JAPEIS010000004">
    <property type="protein sequence ID" value="KAJ8067134.1"/>
    <property type="molecule type" value="Genomic_DNA"/>
</dbReference>
<gene>
    <name evidence="1" type="ORF">OCU04_004506</name>
</gene>
<accession>A0A9X0ARD3</accession>
<dbReference type="PANTHER" id="PTHR35392:SF1">
    <property type="entry name" value="ZN(II)2CYS6 TRANSCRIPTION FACTOR (EUROFUNG)"/>
    <property type="match status" value="1"/>
</dbReference>
<proteinExistence type="predicted"/>
<protein>
    <submittedName>
        <fullName evidence="1">Uncharacterized protein</fullName>
    </submittedName>
</protein>
<keyword evidence="2" id="KW-1185">Reference proteome</keyword>
<organism evidence="1 2">
    <name type="scientific">Sclerotinia nivalis</name>
    <dbReference type="NCBI Taxonomy" id="352851"/>
    <lineage>
        <taxon>Eukaryota</taxon>
        <taxon>Fungi</taxon>
        <taxon>Dikarya</taxon>
        <taxon>Ascomycota</taxon>
        <taxon>Pezizomycotina</taxon>
        <taxon>Leotiomycetes</taxon>
        <taxon>Helotiales</taxon>
        <taxon>Sclerotiniaceae</taxon>
        <taxon>Sclerotinia</taxon>
    </lineage>
</organism>
<reference evidence="1" key="1">
    <citation type="submission" date="2022-11" db="EMBL/GenBank/DDBJ databases">
        <title>Genome Resource of Sclerotinia nivalis Strain SnTB1, a Plant Pathogen Isolated from American Ginseng.</title>
        <authorList>
            <person name="Fan S."/>
        </authorList>
    </citation>
    <scope>NUCLEOTIDE SEQUENCE</scope>
    <source>
        <strain evidence="1">SnTB1</strain>
    </source>
</reference>
<evidence type="ECO:0000313" key="1">
    <source>
        <dbReference type="EMBL" id="KAJ8067134.1"/>
    </source>
</evidence>
<dbReference type="PANTHER" id="PTHR35392">
    <property type="entry name" value="ZN(II)2CYS6 TRANSCRIPTION FACTOR (EUROFUNG)-RELATED-RELATED"/>
    <property type="match status" value="1"/>
</dbReference>
<sequence>MDDFLDTSGIDMNNNSNLSVYIQLITFRKGSADEISIDVPEDCQVKTARCLAERLNFRFRFLYDTRKVIVTRDASLHSLELPDLNDFDAGMQGSFYHDYIDTGDANMDVDISTYQDFSTPLYEFSSGFEAAVQNIGFSDELFSDVPLNLVDATFSNLANDFSSEHIGDETLPDRKDLVNIVDQHGLDLDTDMLDNTQLDNSAFDNALESCQTTQLEINTPAAARIQNPITDIPAWREPHLAPAAVLDVPTPRPLSRAASINSMPSNKSQSQGIDIVIKSSSNRSDYSFSNTPSSYQEGVFSSTPGFSSMPTTYESSPRRMGPLDSATRAKANAVKALGACWRCRFLRKPCDAQTCCSQCKGKQGGPWHSISCKRGDIKNKMLPISLCPKKNIESLHSSVISDMDRPWLHANHCNQEIFEQREKDLLPGIMGVLSPTKVDRFLQNLETSEPLLYGGLKRTRMSLLEKFNKTAPAVLKPLDYCIMTILWGLLECENAQKAIHPWMALHNGALEDFIILLNSAAVYQASVGSNQLIAYSLTCLRTCIEALHVKALGGFEGSHEACESSICKIDCIRNIELQMEQYLDELSRVVFMKENMRSRTWWLSAFYSLCIQGVIRQFLILLSCTGQNRVSKNEELSSAQYLHIAVRLFTVSSGNHDPLIKDWSSELAPPSTEGGAPSIEDYQNTQLVIKQPDWRLKGIKKSGNYLKRLFEDNGGTLAEPDDGSKFRNST</sequence>